<dbReference type="CDD" id="cd00078">
    <property type="entry name" value="HECTc"/>
    <property type="match status" value="1"/>
</dbReference>
<dbReference type="Pfam" id="PF00632">
    <property type="entry name" value="HECT"/>
    <property type="match status" value="1"/>
</dbReference>
<sequence>MSFFSRNLNIQKRHKIQIISNSNALPPEPDTVFITSSCCCCGTVLQHPKNISKFRCSICYVTVVLRGPTSNREPIEKFDLVEMKELIMSCTHIYRELDKTEKHQRKHEIFCPVEDYLAIRMSSIFALNSSFESSNRNEILDYDEVKEFYRLLVELPTKKPFYSFLVACNELLKRPHVVLSKAFPAQGKYRRIGLFRWILVILEIPIFKQTLANVEASCNKPQFRAISYEVLKKAIGYLSCLDIPTAKELVHYLKYLHDDVFVSKVELINMYITFHFARILHNIGKDVERSKHSPQLEDFQTSEKLNPTIGADMSRKMLRHNVNAFLTGIVRPITVGTGKDTLNADFKFKIEDYGNDWHIKTGAKFLLCFYVVNQAVYKCPVSTFYNTMIDFVDYKKDFDIWQKSSKLLTDQNKENQDALEAPTDGQFTICQCPFLFSLGMKISILEYETRRIMEYNAEQAFLKALDRRQVVDVYLKVRVRRNFVTQDSLRSIQSQQKDLKKSLRIEFVNEPGIDAGGLRKEWFLLLTRDLFNPNNGLFVYIPESRLSWFSISSSLDSELLQGQNNSSELYYLFGVVLGLAIYNSTILDLKFPRALYKKLCSEKLSLDDFMELYPETGENLLKMLEYNESDFEETFGLNFETSFPDCLDETKVYYHELCPDGGNRAVTQENKDEYFKLWMDFYLNRSIEKSFESFRSGFFHVIEANSFKLFGSEEIEQLVCGSHEQGLDVDMLRSVTKYQGGFDDNSPVVQWFWEIIQEFDYEKQRKLLQFVTGSDRVPATGVTTIPFRISRIRSGADRLPLSHTCFNEICLHDYIDKHTLRSKLLVAIDESEGYGFR</sequence>
<dbReference type="EC" id="2.3.2.26" evidence="2"/>
<keyword evidence="3" id="KW-0808">Transferase</keyword>
<dbReference type="Gene3D" id="3.30.2160.10">
    <property type="entry name" value="Hect, E3 ligase catalytic domain"/>
    <property type="match status" value="1"/>
</dbReference>
<proteinExistence type="predicted"/>
<dbReference type="eggNOG" id="KOG0941">
    <property type="taxonomic scope" value="Eukaryota"/>
</dbReference>
<dbReference type="HOGENOM" id="CLU_002173_5_1_1"/>
<reference evidence="8" key="1">
    <citation type="journal article" date="2012" name="G3 (Bethesda)">
        <title>Pichia sorbitophila, an interspecies yeast hybrid reveals early steps of genome resolution following polyploidization.</title>
        <authorList>
            <person name="Leh Louis V."/>
            <person name="Despons L."/>
            <person name="Friedrich A."/>
            <person name="Martin T."/>
            <person name="Durrens P."/>
            <person name="Casaregola S."/>
            <person name="Neuveglise C."/>
            <person name="Fairhead C."/>
            <person name="Marck C."/>
            <person name="Cruz J.A."/>
            <person name="Straub M.L."/>
            <person name="Kugler V."/>
            <person name="Sacerdot C."/>
            <person name="Uzunov Z."/>
            <person name="Thierry A."/>
            <person name="Weiss S."/>
            <person name="Bleykasten C."/>
            <person name="De Montigny J."/>
            <person name="Jacques N."/>
            <person name="Jung P."/>
            <person name="Lemaire M."/>
            <person name="Mallet S."/>
            <person name="Morel G."/>
            <person name="Richard G.F."/>
            <person name="Sarkar A."/>
            <person name="Savel G."/>
            <person name="Schacherer J."/>
            <person name="Seret M.L."/>
            <person name="Talla E."/>
            <person name="Samson G."/>
            <person name="Jubin C."/>
            <person name="Poulain J."/>
            <person name="Vacherie B."/>
            <person name="Barbe V."/>
            <person name="Pelletier E."/>
            <person name="Sherman D.J."/>
            <person name="Westhof E."/>
            <person name="Weissenbach J."/>
            <person name="Baret P.V."/>
            <person name="Wincker P."/>
            <person name="Gaillardin C."/>
            <person name="Dujon B."/>
            <person name="Souciet J.L."/>
        </authorList>
    </citation>
    <scope>NUCLEOTIDE SEQUENCE [LARGE SCALE GENOMIC DNA]</scope>
    <source>
        <strain evidence="8">CBS 270.75 / DBVPG 7215 / KCTC 17166 / NRRL Y-17582</strain>
    </source>
</reference>
<dbReference type="STRING" id="931890.G8JNE1"/>
<accession>G8JNE1</accession>
<feature type="domain" description="HECT" evidence="6">
    <location>
        <begin position="495"/>
        <end position="837"/>
    </location>
</feature>
<evidence type="ECO:0000259" key="6">
    <source>
        <dbReference type="PROSITE" id="PS50237"/>
    </source>
</evidence>
<evidence type="ECO:0000256" key="5">
    <source>
        <dbReference type="PROSITE-ProRule" id="PRU00104"/>
    </source>
</evidence>
<dbReference type="SUPFAM" id="SSF56204">
    <property type="entry name" value="Hect, E3 ligase catalytic domain"/>
    <property type="match status" value="1"/>
</dbReference>
<evidence type="ECO:0000256" key="1">
    <source>
        <dbReference type="ARBA" id="ARBA00000885"/>
    </source>
</evidence>
<evidence type="ECO:0000313" key="8">
    <source>
        <dbReference type="Proteomes" id="UP000006790"/>
    </source>
</evidence>
<dbReference type="Gene3D" id="3.30.2410.10">
    <property type="entry name" value="Hect, E3 ligase catalytic domain"/>
    <property type="match status" value="1"/>
</dbReference>
<name>G8JNE1_ERECY</name>
<protein>
    <recommendedName>
        <fullName evidence="2">HECT-type E3 ubiquitin transferase</fullName>
        <ecNumber evidence="2">2.3.2.26</ecNumber>
    </recommendedName>
</protein>
<dbReference type="GO" id="GO:0061630">
    <property type="term" value="F:ubiquitin protein ligase activity"/>
    <property type="evidence" value="ECO:0007669"/>
    <property type="project" value="UniProtKB-EC"/>
</dbReference>
<dbReference type="PANTHER" id="PTHR45700:SF8">
    <property type="entry name" value="HECT-TYPE E3 UBIQUITIN TRANSFERASE"/>
    <property type="match status" value="1"/>
</dbReference>
<dbReference type="PROSITE" id="PS50237">
    <property type="entry name" value="HECT"/>
    <property type="match status" value="1"/>
</dbReference>
<dbReference type="OrthoDB" id="8068875at2759"/>
<dbReference type="RefSeq" id="XP_003644422.1">
    <property type="nucleotide sequence ID" value="XM_003644374.1"/>
</dbReference>
<evidence type="ECO:0000256" key="3">
    <source>
        <dbReference type="ARBA" id="ARBA00022679"/>
    </source>
</evidence>
<dbReference type="GO" id="GO:0031499">
    <property type="term" value="C:TRAMP complex"/>
    <property type="evidence" value="ECO:0007669"/>
    <property type="project" value="EnsemblFungi"/>
</dbReference>
<evidence type="ECO:0000256" key="2">
    <source>
        <dbReference type="ARBA" id="ARBA00012485"/>
    </source>
</evidence>
<comment type="catalytic activity">
    <reaction evidence="1">
        <text>S-ubiquitinyl-[E2 ubiquitin-conjugating enzyme]-L-cysteine + [acceptor protein]-L-lysine = [E2 ubiquitin-conjugating enzyme]-L-cysteine + N(6)-ubiquitinyl-[acceptor protein]-L-lysine.</text>
        <dbReference type="EC" id="2.3.2.26"/>
    </reaction>
</comment>
<dbReference type="GO" id="GO:0000209">
    <property type="term" value="P:protein polyubiquitination"/>
    <property type="evidence" value="ECO:0007669"/>
    <property type="project" value="InterPro"/>
</dbReference>
<organism evidence="7 8">
    <name type="scientific">Eremothecium cymbalariae (strain CBS 270.75 / DBVPG 7215 / KCTC 17166 / NRRL Y-17582)</name>
    <name type="common">Yeast</name>
    <dbReference type="NCBI Taxonomy" id="931890"/>
    <lineage>
        <taxon>Eukaryota</taxon>
        <taxon>Fungi</taxon>
        <taxon>Dikarya</taxon>
        <taxon>Ascomycota</taxon>
        <taxon>Saccharomycotina</taxon>
        <taxon>Saccharomycetes</taxon>
        <taxon>Saccharomycetales</taxon>
        <taxon>Saccharomycetaceae</taxon>
        <taxon>Eremothecium</taxon>
    </lineage>
</organism>
<dbReference type="InterPro" id="IPR000569">
    <property type="entry name" value="HECT_dom"/>
</dbReference>
<dbReference type="SMART" id="SM00119">
    <property type="entry name" value="HECTc"/>
    <property type="match status" value="1"/>
</dbReference>
<dbReference type="InterPro" id="IPR035983">
    <property type="entry name" value="Hect_E3_ubiquitin_ligase"/>
</dbReference>
<dbReference type="FunCoup" id="G8JNE1">
    <property type="interactions" value="77"/>
</dbReference>
<dbReference type="KEGG" id="erc:Ecym_1372"/>
<dbReference type="PANTHER" id="PTHR45700">
    <property type="entry name" value="UBIQUITIN-PROTEIN LIGASE E3C"/>
    <property type="match status" value="1"/>
</dbReference>
<dbReference type="GeneID" id="11471747"/>
<dbReference type="Gene3D" id="3.90.1750.10">
    <property type="entry name" value="Hect, E3 ligase catalytic domains"/>
    <property type="match status" value="1"/>
</dbReference>
<evidence type="ECO:0000256" key="4">
    <source>
        <dbReference type="ARBA" id="ARBA00022786"/>
    </source>
</evidence>
<evidence type="ECO:0000313" key="7">
    <source>
        <dbReference type="EMBL" id="AET37605.1"/>
    </source>
</evidence>
<dbReference type="InParanoid" id="G8JNE1"/>
<dbReference type="AlphaFoldDB" id="G8JNE1"/>
<dbReference type="EMBL" id="CP002497">
    <property type="protein sequence ID" value="AET37605.1"/>
    <property type="molecule type" value="Genomic_DNA"/>
</dbReference>
<gene>
    <name evidence="7" type="ordered locus">Ecym_1372</name>
</gene>
<dbReference type="Proteomes" id="UP000006790">
    <property type="component" value="Chromosome 1"/>
</dbReference>
<dbReference type="OMA" id="MYYLFGA"/>
<dbReference type="FunFam" id="3.30.2410.10:FF:000003">
    <property type="entry name" value="probable E3 ubiquitin-protein ligase HERC4 isoform X1"/>
    <property type="match status" value="1"/>
</dbReference>
<keyword evidence="8" id="KW-1185">Reference proteome</keyword>
<feature type="active site" description="Glycyl thioester intermediate" evidence="5">
    <location>
        <position position="805"/>
    </location>
</feature>
<keyword evidence="4 5" id="KW-0833">Ubl conjugation pathway</keyword>
<dbReference type="InterPro" id="IPR044611">
    <property type="entry name" value="E3A/B/C-like"/>
</dbReference>